<evidence type="ECO:0000256" key="2">
    <source>
        <dbReference type="SAM" id="SignalP"/>
    </source>
</evidence>
<accession>A0A2R4W2C0</accession>
<feature type="compositionally biased region" description="Polar residues" evidence="1">
    <location>
        <begin position="458"/>
        <end position="475"/>
    </location>
</feature>
<feature type="region of interest" description="Disordered" evidence="1">
    <location>
        <begin position="458"/>
        <end position="477"/>
    </location>
</feature>
<dbReference type="InterPro" id="IPR009003">
    <property type="entry name" value="Peptidase_S1_PA"/>
</dbReference>
<dbReference type="PROSITE" id="PS51257">
    <property type="entry name" value="PROKAR_LIPOPROTEIN"/>
    <property type="match status" value="1"/>
</dbReference>
<feature type="signal peptide" evidence="2">
    <location>
        <begin position="1"/>
        <end position="21"/>
    </location>
</feature>
<feature type="chain" id="PRO_5015307996" evidence="2">
    <location>
        <begin position="22"/>
        <end position="542"/>
    </location>
</feature>
<name>A0A2R4W2C0_THEAF</name>
<evidence type="ECO:0000256" key="1">
    <source>
        <dbReference type="SAM" id="MobiDB-lite"/>
    </source>
</evidence>
<dbReference type="RefSeq" id="WP_199919779.1">
    <property type="nucleotide sequence ID" value="NZ_CP020921.1"/>
</dbReference>
<keyword evidence="2" id="KW-0732">Signal</keyword>
<evidence type="ECO:0000313" key="5">
    <source>
        <dbReference type="Proteomes" id="UP000244792"/>
    </source>
</evidence>
<keyword evidence="5" id="KW-1185">Reference proteome</keyword>
<sequence>MRRLIGFFIVIFLLSGSCANAIQVGDIGIAKTTIRGSEISTFNVEIIGIVNNPGLYPSYLIKVWGKAIDSTGGIAEGMSGSPVYIDGKLIGAISATFQNADPHIGLVTPIEAMRTLWNYEENSPTISKLEKPLIIDNKIYTAVSRVPMKESNVLVERPCVLYYEKGFSGRVLSLLKKEMPLVSDVSSETSHEWTAQPGASIAVQFARGSVELGAVGTLTEIDGNKILAFGHPATDAGNVDYFLSSAYTYYTIKSQVLPFKVASIISPVGKVVQDRTYGIAAYLGTLPPTTTIDVNVNSNGEHSFFVQLPESEDMLLKYASKVVLQCLDDSLLSQHGGSSTVDITLRLSDGTSIERKNMYSDPDDISYKSVLELDEMLYKLLTNPLKKVVPEYIGFKINMSNKIKSAQIDKINMENFVKKSRPIKFDVSLRPYREELYKEQISIDPSLPKGSYTMIVTGSNESSSQRTKASENASNKPKEEVVETFGELVKSITNKPKNNQLVVEIYSSHVSLDQEKPEPIFKKYIDLPWVINGIATKTFEVR</sequence>
<gene>
    <name evidence="4" type="ORF">TDSAC_1635</name>
</gene>
<evidence type="ECO:0000259" key="3">
    <source>
        <dbReference type="PROSITE" id="PS51494"/>
    </source>
</evidence>
<proteinExistence type="predicted"/>
<feature type="domain" description="Peptidase S55" evidence="3">
    <location>
        <begin position="1"/>
        <end position="129"/>
    </location>
</feature>
<reference evidence="4 5" key="1">
    <citation type="submission" date="2017-04" db="EMBL/GenBank/DDBJ databases">
        <title>Genomic insights into metabolism of Thermodesulfobium acidiphilum.</title>
        <authorList>
            <person name="Toshchakov S.V."/>
            <person name="Frolov E.N."/>
            <person name="Kublanov I.V."/>
            <person name="Samarov N.I."/>
            <person name="Novikov A."/>
            <person name="Lebedinsky A.V."/>
            <person name="Bonch-Osmolovskaya E.A."/>
            <person name="Chernyh N.A."/>
        </authorList>
    </citation>
    <scope>NUCLEOTIDE SEQUENCE [LARGE SCALE GENOMIC DNA]</scope>
    <source>
        <strain evidence="4 5">3127-1</strain>
    </source>
</reference>
<dbReference type="SUPFAM" id="SSF50494">
    <property type="entry name" value="Trypsin-like serine proteases"/>
    <property type="match status" value="1"/>
</dbReference>
<protein>
    <submittedName>
        <fullName evidence="4">SpoIVB peptidase S55</fullName>
    </submittedName>
</protein>
<dbReference type="Proteomes" id="UP000244792">
    <property type="component" value="Chromosome"/>
</dbReference>
<dbReference type="AlphaFoldDB" id="A0A2R4W2C0"/>
<dbReference type="EMBL" id="CP020921">
    <property type="protein sequence ID" value="AWB10971.1"/>
    <property type="molecule type" value="Genomic_DNA"/>
</dbReference>
<dbReference type="Pfam" id="PF05580">
    <property type="entry name" value="Peptidase_S55"/>
    <property type="match status" value="1"/>
</dbReference>
<organism evidence="4 5">
    <name type="scientific">Thermodesulfobium acidiphilum</name>
    <dbReference type="NCBI Taxonomy" id="1794699"/>
    <lineage>
        <taxon>Bacteria</taxon>
        <taxon>Pseudomonadati</taxon>
        <taxon>Thermodesulfobiota</taxon>
        <taxon>Thermodesulfobiia</taxon>
        <taxon>Thermodesulfobiales</taxon>
        <taxon>Thermodesulfobiaceae</taxon>
        <taxon>Thermodesulfobium</taxon>
    </lineage>
</organism>
<evidence type="ECO:0000313" key="4">
    <source>
        <dbReference type="EMBL" id="AWB10971.1"/>
    </source>
</evidence>
<dbReference type="KEGG" id="taci:TDSAC_1635"/>
<dbReference type="InterPro" id="IPR008763">
    <property type="entry name" value="Peptidase_S55"/>
</dbReference>
<dbReference type="PROSITE" id="PS51494">
    <property type="entry name" value="SPOIVB"/>
    <property type="match status" value="1"/>
</dbReference>